<evidence type="ECO:0000313" key="1">
    <source>
        <dbReference type="EMBL" id="CAG8514690.1"/>
    </source>
</evidence>
<dbReference type="Proteomes" id="UP000789525">
    <property type="component" value="Unassembled WGS sequence"/>
</dbReference>
<gene>
    <name evidence="1" type="ORF">ACOLOM_LOCUS3378</name>
</gene>
<sequence>MPQIISHSFWVRLSEVISELYEDLQDSTIWQRILGWCLAFFLNLFLIVTRFRRGDNRMQAGSYKDVDNVEDFLASVSGAEIFLLLFSLANAVYVWARKRRYHFFQRGPSQRPEVANARLVDLKLPYFAQNRIGEYVYEIRSRSGQYVWQVNVWNPDDFTLSLFCGFSPAHVGILILMNPGIWTYYVGTIALLSLQMYVNVYKFSSLVTDRQAIYGEVQREYDNKFVRPRLFVEKQNDSTQTNLNEELSRLDDTWRTFESNQYPEGMDNPWIGSSSSSNLHQDNTT</sequence>
<proteinExistence type="predicted"/>
<dbReference type="EMBL" id="CAJVPT010004973">
    <property type="protein sequence ID" value="CAG8514690.1"/>
    <property type="molecule type" value="Genomic_DNA"/>
</dbReference>
<protein>
    <submittedName>
        <fullName evidence="1">769_t:CDS:1</fullName>
    </submittedName>
</protein>
<reference evidence="1" key="1">
    <citation type="submission" date="2021-06" db="EMBL/GenBank/DDBJ databases">
        <authorList>
            <person name="Kallberg Y."/>
            <person name="Tangrot J."/>
            <person name="Rosling A."/>
        </authorList>
    </citation>
    <scope>NUCLEOTIDE SEQUENCE</scope>
    <source>
        <strain evidence="1">CL356</strain>
    </source>
</reference>
<comment type="caution">
    <text evidence="1">The sequence shown here is derived from an EMBL/GenBank/DDBJ whole genome shotgun (WGS) entry which is preliminary data.</text>
</comment>
<organism evidence="1 2">
    <name type="scientific">Acaulospora colombiana</name>
    <dbReference type="NCBI Taxonomy" id="27376"/>
    <lineage>
        <taxon>Eukaryota</taxon>
        <taxon>Fungi</taxon>
        <taxon>Fungi incertae sedis</taxon>
        <taxon>Mucoromycota</taxon>
        <taxon>Glomeromycotina</taxon>
        <taxon>Glomeromycetes</taxon>
        <taxon>Diversisporales</taxon>
        <taxon>Acaulosporaceae</taxon>
        <taxon>Acaulospora</taxon>
    </lineage>
</organism>
<accession>A0ACA9LAC8</accession>
<name>A0ACA9LAC8_9GLOM</name>
<evidence type="ECO:0000313" key="2">
    <source>
        <dbReference type="Proteomes" id="UP000789525"/>
    </source>
</evidence>
<keyword evidence="2" id="KW-1185">Reference proteome</keyword>